<evidence type="ECO:0000313" key="2">
    <source>
        <dbReference type="Proteomes" id="UP000259610"/>
    </source>
</evidence>
<dbReference type="EMBL" id="DMAN01000419">
    <property type="protein sequence ID" value="HAE29150.1"/>
    <property type="molecule type" value="Genomic_DNA"/>
</dbReference>
<gene>
    <name evidence="1" type="ORF">DCG58_18470</name>
</gene>
<proteinExistence type="predicted"/>
<organism evidence="1 2">
    <name type="scientific">Hyphomonas adhaerens</name>
    <dbReference type="NCBI Taxonomy" id="81029"/>
    <lineage>
        <taxon>Bacteria</taxon>
        <taxon>Pseudomonadati</taxon>
        <taxon>Pseudomonadota</taxon>
        <taxon>Alphaproteobacteria</taxon>
        <taxon>Hyphomonadales</taxon>
        <taxon>Hyphomonadaceae</taxon>
        <taxon>Hyphomonas</taxon>
    </lineage>
</organism>
<accession>A0A3B9H389</accession>
<name>A0A3B9H389_9PROT</name>
<sequence>MTTPKDSHSVHQMSWQGIEIEVTFCPVRWGQISHLEIRSVAPERAPLPVSLTGYLSHFVPIGTVEAADGDVVAQVRAWLDEAAQRPEWREHLADQAQGDLFR</sequence>
<dbReference type="AlphaFoldDB" id="A0A3B9H389"/>
<dbReference type="RefSeq" id="WP_272992831.1">
    <property type="nucleotide sequence ID" value="NZ_CAJWRG010000003.1"/>
</dbReference>
<protein>
    <submittedName>
        <fullName evidence="1">Uncharacterized protein</fullName>
    </submittedName>
</protein>
<evidence type="ECO:0000313" key="1">
    <source>
        <dbReference type="EMBL" id="HAE29150.1"/>
    </source>
</evidence>
<dbReference type="Proteomes" id="UP000259610">
    <property type="component" value="Unassembled WGS sequence"/>
</dbReference>
<reference evidence="1 2" key="1">
    <citation type="journal article" date="2018" name="Nat. Biotechnol.">
        <title>A standardized bacterial taxonomy based on genome phylogeny substantially revises the tree of life.</title>
        <authorList>
            <person name="Parks D.H."/>
            <person name="Chuvochina M."/>
            <person name="Waite D.W."/>
            <person name="Rinke C."/>
            <person name="Skarshewski A."/>
            <person name="Chaumeil P.A."/>
            <person name="Hugenholtz P."/>
        </authorList>
    </citation>
    <scope>NUCLEOTIDE SEQUENCE [LARGE SCALE GENOMIC DNA]</scope>
    <source>
        <strain evidence="1">UBA8733</strain>
    </source>
</reference>
<comment type="caution">
    <text evidence="1">The sequence shown here is derived from an EMBL/GenBank/DDBJ whole genome shotgun (WGS) entry which is preliminary data.</text>
</comment>